<organism evidence="1 2">
    <name type="scientific">Cylindrospermum stagnale PCC 7417</name>
    <dbReference type="NCBI Taxonomy" id="56107"/>
    <lineage>
        <taxon>Bacteria</taxon>
        <taxon>Bacillati</taxon>
        <taxon>Cyanobacteriota</taxon>
        <taxon>Cyanophyceae</taxon>
        <taxon>Nostocales</taxon>
        <taxon>Nostocaceae</taxon>
        <taxon>Cylindrospermum</taxon>
    </lineage>
</organism>
<evidence type="ECO:0000313" key="2">
    <source>
        <dbReference type="Proteomes" id="UP000010475"/>
    </source>
</evidence>
<dbReference type="Proteomes" id="UP000010475">
    <property type="component" value="Chromosome"/>
</dbReference>
<gene>
    <name evidence="1" type="ORF">Cylst_2960</name>
</gene>
<proteinExistence type="predicted"/>
<protein>
    <submittedName>
        <fullName evidence="1">Uncharacterized protein</fullName>
    </submittedName>
</protein>
<dbReference type="EMBL" id="CP003642">
    <property type="protein sequence ID" value="AFZ25132.1"/>
    <property type="molecule type" value="Genomic_DNA"/>
</dbReference>
<evidence type="ECO:0000313" key="1">
    <source>
        <dbReference type="EMBL" id="AFZ25132.1"/>
    </source>
</evidence>
<name>K9X066_9NOST</name>
<dbReference type="KEGG" id="csg:Cylst_2960"/>
<keyword evidence="2" id="KW-1185">Reference proteome</keyword>
<dbReference type="STRING" id="56107.Cylst_2960"/>
<dbReference type="HOGENOM" id="CLU_3364546_0_0_3"/>
<sequence>MSGETDNLNVAGYTLKAATLANLVGMITALNVQNS</sequence>
<accession>K9X066</accession>
<dbReference type="AlphaFoldDB" id="K9X066"/>
<reference evidence="1 2" key="1">
    <citation type="submission" date="2012-06" db="EMBL/GenBank/DDBJ databases">
        <title>Finished chromosome of genome of Cylindrospermum stagnale PCC 7417.</title>
        <authorList>
            <consortium name="US DOE Joint Genome Institute"/>
            <person name="Gugger M."/>
            <person name="Coursin T."/>
            <person name="Rippka R."/>
            <person name="Tandeau De Marsac N."/>
            <person name="Huntemann M."/>
            <person name="Wei C.-L."/>
            <person name="Han J."/>
            <person name="Detter J.C."/>
            <person name="Han C."/>
            <person name="Tapia R."/>
            <person name="Chen A."/>
            <person name="Kyrpides N."/>
            <person name="Mavromatis K."/>
            <person name="Markowitz V."/>
            <person name="Szeto E."/>
            <person name="Ivanova N."/>
            <person name="Pagani I."/>
            <person name="Pati A."/>
            <person name="Goodwin L."/>
            <person name="Nordberg H.P."/>
            <person name="Cantor M.N."/>
            <person name="Hua S.X."/>
            <person name="Woyke T."/>
            <person name="Kerfeld C.A."/>
        </authorList>
    </citation>
    <scope>NUCLEOTIDE SEQUENCE [LARGE SCALE GENOMIC DNA]</scope>
    <source>
        <strain evidence="1 2">PCC 7417</strain>
    </source>
</reference>